<organism evidence="2 3">
    <name type="scientific">Eruca vesicaria subsp. sativa</name>
    <name type="common">Garden rocket</name>
    <name type="synonym">Eruca sativa</name>
    <dbReference type="NCBI Taxonomy" id="29727"/>
    <lineage>
        <taxon>Eukaryota</taxon>
        <taxon>Viridiplantae</taxon>
        <taxon>Streptophyta</taxon>
        <taxon>Embryophyta</taxon>
        <taxon>Tracheophyta</taxon>
        <taxon>Spermatophyta</taxon>
        <taxon>Magnoliopsida</taxon>
        <taxon>eudicotyledons</taxon>
        <taxon>Gunneridae</taxon>
        <taxon>Pentapetalae</taxon>
        <taxon>rosids</taxon>
        <taxon>malvids</taxon>
        <taxon>Brassicales</taxon>
        <taxon>Brassicaceae</taxon>
        <taxon>Brassiceae</taxon>
        <taxon>Eruca</taxon>
    </lineage>
</organism>
<name>A0ABC8IY69_ERUVS</name>
<evidence type="ECO:0000313" key="2">
    <source>
        <dbReference type="EMBL" id="CAH8304730.1"/>
    </source>
</evidence>
<evidence type="ECO:0000259" key="1">
    <source>
        <dbReference type="Pfam" id="PF01936"/>
    </source>
</evidence>
<dbReference type="Pfam" id="PF01936">
    <property type="entry name" value="NYN"/>
    <property type="match status" value="1"/>
</dbReference>
<dbReference type="InterPro" id="IPR024768">
    <property type="entry name" value="Marf1"/>
</dbReference>
<dbReference type="PANTHER" id="PTHR14379">
    <property type="entry name" value="LIMKAIN B LKAP"/>
    <property type="match status" value="1"/>
</dbReference>
<gene>
    <name evidence="2" type="ORF">ERUC_LOCUS3693</name>
</gene>
<dbReference type="InterPro" id="IPR021139">
    <property type="entry name" value="NYN"/>
</dbReference>
<sequence length="206" mass="23114">MPTPTSLSMSKMIFTMTMGHAMPPVSTTSYAEAKTGVFWDTEECPIPEDLDPETVCQNIRSALANSGYHGEVTIKAFGDRNQIPGYFESAGIEMFPKGDKYDRIGQMQLEFFGWMRDNECEYTNMMVVSRSAMEVADYLEYENTHHNILFAEPLHALRKACGCKHGAKSKDPSTETWVWETLAVGGDPIAKTDEKEDLVCKMEGNE</sequence>
<proteinExistence type="predicted"/>
<dbReference type="CDD" id="cd10910">
    <property type="entry name" value="PIN_limkain_b1_N_like"/>
    <property type="match status" value="1"/>
</dbReference>
<dbReference type="AlphaFoldDB" id="A0ABC8IY69"/>
<dbReference type="PANTHER" id="PTHR14379:SF52">
    <property type="entry name" value="NYN DOMAIN-CONTAINING PROTEIN"/>
    <property type="match status" value="1"/>
</dbReference>
<accession>A0ABC8IY69</accession>
<dbReference type="Proteomes" id="UP001642260">
    <property type="component" value="Unassembled WGS sequence"/>
</dbReference>
<evidence type="ECO:0000313" key="3">
    <source>
        <dbReference type="Proteomes" id="UP001642260"/>
    </source>
</evidence>
<reference evidence="2 3" key="1">
    <citation type="submission" date="2022-03" db="EMBL/GenBank/DDBJ databases">
        <authorList>
            <person name="Macdonald S."/>
            <person name="Ahmed S."/>
            <person name="Newling K."/>
        </authorList>
    </citation>
    <scope>NUCLEOTIDE SEQUENCE [LARGE SCALE GENOMIC DNA]</scope>
</reference>
<protein>
    <recommendedName>
        <fullName evidence="1">NYN domain-containing protein</fullName>
    </recommendedName>
</protein>
<feature type="domain" description="NYN" evidence="1">
    <location>
        <begin position="34"/>
        <end position="161"/>
    </location>
</feature>
<keyword evidence="3" id="KW-1185">Reference proteome</keyword>
<comment type="caution">
    <text evidence="2">The sequence shown here is derived from an EMBL/GenBank/DDBJ whole genome shotgun (WGS) entry which is preliminary data.</text>
</comment>
<dbReference type="EMBL" id="CAKOAT010060044">
    <property type="protein sequence ID" value="CAH8304730.1"/>
    <property type="molecule type" value="Genomic_DNA"/>
</dbReference>